<name>A0A183C9S6_GLOPA</name>
<keyword evidence="1" id="KW-0732">Signal</keyword>
<organism evidence="2 3">
    <name type="scientific">Globodera pallida</name>
    <name type="common">Potato cyst nematode worm</name>
    <name type="synonym">Heterodera pallida</name>
    <dbReference type="NCBI Taxonomy" id="36090"/>
    <lineage>
        <taxon>Eukaryota</taxon>
        <taxon>Metazoa</taxon>
        <taxon>Ecdysozoa</taxon>
        <taxon>Nematoda</taxon>
        <taxon>Chromadorea</taxon>
        <taxon>Rhabditida</taxon>
        <taxon>Tylenchina</taxon>
        <taxon>Tylenchomorpha</taxon>
        <taxon>Tylenchoidea</taxon>
        <taxon>Heteroderidae</taxon>
        <taxon>Heteroderinae</taxon>
        <taxon>Globodera</taxon>
    </lineage>
</organism>
<evidence type="ECO:0000313" key="3">
    <source>
        <dbReference type="WBParaSite" id="GPLIN_000962400"/>
    </source>
</evidence>
<feature type="chain" id="PRO_5008147316" evidence="1">
    <location>
        <begin position="21"/>
        <end position="223"/>
    </location>
</feature>
<evidence type="ECO:0000256" key="1">
    <source>
        <dbReference type="SAM" id="SignalP"/>
    </source>
</evidence>
<dbReference type="AlphaFoldDB" id="A0A183C9S6"/>
<accession>A0A183C9S6</accession>
<keyword evidence="2" id="KW-1185">Reference proteome</keyword>
<dbReference type="Proteomes" id="UP000050741">
    <property type="component" value="Unassembled WGS sequence"/>
</dbReference>
<reference evidence="2" key="1">
    <citation type="submission" date="2014-05" db="EMBL/GenBank/DDBJ databases">
        <title>The genome and life-stage specific transcriptomes of Globodera pallida elucidate key aspects of plant parasitism by a cyst nematode.</title>
        <authorList>
            <person name="Cotton J.A."/>
            <person name="Lilley C.J."/>
            <person name="Jones L.M."/>
            <person name="Kikuchi T."/>
            <person name="Reid A.J."/>
            <person name="Thorpe P."/>
            <person name="Tsai I.J."/>
            <person name="Beasley H."/>
            <person name="Blok V."/>
            <person name="Cock P.J.A."/>
            <person name="Van den Akker S.E."/>
            <person name="Holroyd N."/>
            <person name="Hunt M."/>
            <person name="Mantelin S."/>
            <person name="Naghra H."/>
            <person name="Pain A."/>
            <person name="Palomares-Rius J.E."/>
            <person name="Zarowiecki M."/>
            <person name="Berriman M."/>
            <person name="Jones J.T."/>
            <person name="Urwin P.E."/>
        </authorList>
    </citation>
    <scope>NUCLEOTIDE SEQUENCE [LARGE SCALE GENOMIC DNA]</scope>
    <source>
        <strain evidence="2">Lindley</strain>
    </source>
</reference>
<protein>
    <submittedName>
        <fullName evidence="3">LRAT domain-containing protein</fullName>
    </submittedName>
</protein>
<reference evidence="3" key="2">
    <citation type="submission" date="2016-06" db="UniProtKB">
        <authorList>
            <consortium name="WormBaseParasite"/>
        </authorList>
    </citation>
    <scope>IDENTIFICATION</scope>
</reference>
<evidence type="ECO:0000313" key="2">
    <source>
        <dbReference type="Proteomes" id="UP000050741"/>
    </source>
</evidence>
<proteinExistence type="predicted"/>
<dbReference type="WBParaSite" id="GPLIN_000962400">
    <property type="protein sequence ID" value="GPLIN_000962400"/>
    <property type="gene ID" value="GPLIN_000962400"/>
</dbReference>
<feature type="signal peptide" evidence="1">
    <location>
        <begin position="1"/>
        <end position="20"/>
    </location>
</feature>
<sequence length="223" mass="23979">MQIFTLFFIVSICGVLLTLAEEMDGSANDELVKPANCKVWHSMEELLSQLKSGDIITIQKLAQAKQNVTTTRSVIYVGEHKVVYQASNNNAKQILLLGTFNKVMGSKDRACVNANDCWLPPDPNANAISRRALSQLANAARYGHNKTWIEQIIGQSSLALQQKISGSGFKLRKQLSELFGKFTEILVDNALKSSSASLLGEGAKSSAGMVGSSLGAGIGTLFG</sequence>